<comment type="subcellular location">
    <subcellularLocation>
        <location evidence="2">Chromosome</location>
        <location evidence="2">Telomere</location>
    </subcellularLocation>
    <subcellularLocation>
        <location evidence="1">Nucleus</location>
    </subcellularLocation>
</comment>
<name>A0A8H7VUH6_9FUNG</name>
<keyword evidence="11" id="KW-1185">Reference proteome</keyword>
<evidence type="ECO:0000259" key="9">
    <source>
        <dbReference type="Pfam" id="PF01336"/>
    </source>
</evidence>
<evidence type="ECO:0000256" key="4">
    <source>
        <dbReference type="ARBA" id="ARBA00022454"/>
    </source>
</evidence>
<protein>
    <recommendedName>
        <fullName evidence="3">CST complex subunit STN1</fullName>
    </recommendedName>
    <alternativeName>
        <fullName evidence="8">Suppressor of cdc thirteen homolog</fullName>
    </alternativeName>
</protein>
<dbReference type="InterPro" id="IPR004365">
    <property type="entry name" value="NA-bd_OB_tRNA"/>
</dbReference>
<dbReference type="AlphaFoldDB" id="A0A8H7VUH6"/>
<dbReference type="GO" id="GO:0000781">
    <property type="term" value="C:chromosome, telomeric region"/>
    <property type="evidence" value="ECO:0007669"/>
    <property type="project" value="UniProtKB-SubCell"/>
</dbReference>
<keyword evidence="6" id="KW-0238">DNA-binding</keyword>
<evidence type="ECO:0000256" key="7">
    <source>
        <dbReference type="ARBA" id="ARBA00023242"/>
    </source>
</evidence>
<dbReference type="Proteomes" id="UP000613177">
    <property type="component" value="Unassembled WGS sequence"/>
</dbReference>
<feature type="non-terminal residue" evidence="10">
    <location>
        <position position="1"/>
    </location>
</feature>
<evidence type="ECO:0000256" key="3">
    <source>
        <dbReference type="ARBA" id="ARBA00017411"/>
    </source>
</evidence>
<dbReference type="PANTHER" id="PTHR13989:SF33">
    <property type="entry name" value="CST COMPLEX SUBUNIT STN1"/>
    <property type="match status" value="1"/>
</dbReference>
<reference evidence="10" key="1">
    <citation type="submission" date="2021-01" db="EMBL/GenBank/DDBJ databases">
        <title>Metabolic potential, ecology and presence of endohyphal bacteria is reflected in genomic diversity of Mucoromycotina.</title>
        <authorList>
            <person name="Muszewska A."/>
            <person name="Okrasinska A."/>
            <person name="Steczkiewicz K."/>
            <person name="Drgas O."/>
            <person name="Orlowska M."/>
            <person name="Perlinska-Lenart U."/>
            <person name="Aleksandrzak-Piekarczyk T."/>
            <person name="Szatraj K."/>
            <person name="Zielenkiewicz U."/>
            <person name="Pilsyk S."/>
            <person name="Malc E."/>
            <person name="Mieczkowski P."/>
            <person name="Kruszewska J.S."/>
            <person name="Biernat P."/>
            <person name="Pawlowska J."/>
        </authorList>
    </citation>
    <scope>NUCLEOTIDE SEQUENCE</scope>
    <source>
        <strain evidence="10">WA0000018081</strain>
    </source>
</reference>
<evidence type="ECO:0000256" key="5">
    <source>
        <dbReference type="ARBA" id="ARBA00022895"/>
    </source>
</evidence>
<dbReference type="Gene3D" id="2.40.50.140">
    <property type="entry name" value="Nucleic acid-binding proteins"/>
    <property type="match status" value="1"/>
</dbReference>
<dbReference type="InterPro" id="IPR012340">
    <property type="entry name" value="NA-bd_OB-fold"/>
</dbReference>
<dbReference type="SUPFAM" id="SSF50249">
    <property type="entry name" value="Nucleic acid-binding proteins"/>
    <property type="match status" value="1"/>
</dbReference>
<comment type="caution">
    <text evidence="10">The sequence shown here is derived from an EMBL/GenBank/DDBJ whole genome shotgun (WGS) entry which is preliminary data.</text>
</comment>
<organism evidence="10 11">
    <name type="scientific">Thamnidium elegans</name>
    <dbReference type="NCBI Taxonomy" id="101142"/>
    <lineage>
        <taxon>Eukaryota</taxon>
        <taxon>Fungi</taxon>
        <taxon>Fungi incertae sedis</taxon>
        <taxon>Mucoromycota</taxon>
        <taxon>Mucoromycotina</taxon>
        <taxon>Mucoromycetes</taxon>
        <taxon>Mucorales</taxon>
        <taxon>Mucorineae</taxon>
        <taxon>Mucoraceae</taxon>
        <taxon>Thamnidium</taxon>
    </lineage>
</organism>
<gene>
    <name evidence="10" type="ORF">INT48_009372</name>
</gene>
<keyword evidence="7" id="KW-0539">Nucleus</keyword>
<dbReference type="GO" id="GO:0003677">
    <property type="term" value="F:DNA binding"/>
    <property type="evidence" value="ECO:0007669"/>
    <property type="project" value="UniProtKB-KW"/>
</dbReference>
<evidence type="ECO:0000313" key="11">
    <source>
        <dbReference type="Proteomes" id="UP000613177"/>
    </source>
</evidence>
<evidence type="ECO:0000256" key="1">
    <source>
        <dbReference type="ARBA" id="ARBA00004123"/>
    </source>
</evidence>
<proteinExistence type="predicted"/>
<dbReference type="Pfam" id="PF01336">
    <property type="entry name" value="tRNA_anti-codon"/>
    <property type="match status" value="1"/>
</dbReference>
<evidence type="ECO:0000256" key="8">
    <source>
        <dbReference type="ARBA" id="ARBA00030039"/>
    </source>
</evidence>
<evidence type="ECO:0000256" key="6">
    <source>
        <dbReference type="ARBA" id="ARBA00023125"/>
    </source>
</evidence>
<dbReference type="PANTHER" id="PTHR13989">
    <property type="entry name" value="REPLICATION PROTEIN A-RELATED"/>
    <property type="match status" value="1"/>
</dbReference>
<dbReference type="EMBL" id="JAEPRE010000075">
    <property type="protein sequence ID" value="KAG2233585.1"/>
    <property type="molecule type" value="Genomic_DNA"/>
</dbReference>
<sequence>MEPELISLDPLFLTNAKLFIKDIRSLAAIENVFGELYRLYDHIIKLVEICGVIVGVEQTYSHITYTVDDNSDTIACYLWRNEVLDNQTPLKLGDIVRVFGRIEEGPEDRRIITSEIFGLDNPNEELCHSVQTMVLDSEYRKPYKLPECIENNKQMLIDELRSKTKDIQCDTDEDLFTKAVFQFLKDNSTHAAFMISLPRKDAKLNDLAKKVISKKQANEPSKRQIIYLFEKALTNLCKRKLAVRSVDKPGMFELVDELAVEKCILRTIADILERTSSRVNGVRLEYIMVRVKKEFRDLEADYIEEVMNNLSAKGLIYPIGDKEYR</sequence>
<keyword evidence="5" id="KW-0779">Telomere</keyword>
<dbReference type="InterPro" id="IPR040260">
    <property type="entry name" value="RFA2-like"/>
</dbReference>
<accession>A0A8H7VUH6</accession>
<evidence type="ECO:0000313" key="10">
    <source>
        <dbReference type="EMBL" id="KAG2233585.1"/>
    </source>
</evidence>
<evidence type="ECO:0000256" key="2">
    <source>
        <dbReference type="ARBA" id="ARBA00004574"/>
    </source>
</evidence>
<keyword evidence="4" id="KW-0158">Chromosome</keyword>
<dbReference type="GO" id="GO:0005634">
    <property type="term" value="C:nucleus"/>
    <property type="evidence" value="ECO:0007669"/>
    <property type="project" value="UniProtKB-SubCell"/>
</dbReference>
<feature type="domain" description="OB" evidence="9">
    <location>
        <begin position="47"/>
        <end position="116"/>
    </location>
</feature>